<name>A0A9W6AZS5_ASPTU</name>
<proteinExistence type="predicted"/>
<accession>A0A9W6AZS5</accession>
<reference evidence="1" key="1">
    <citation type="submission" date="2022-07" db="EMBL/GenBank/DDBJ databases">
        <title>Taxonomy of Aspergillus series Nigri: significant species reduction supported by multi-species coalescent approaches.</title>
        <authorList>
            <person name="Bian C."/>
            <person name="Kusuya Y."/>
            <person name="Sklenar F."/>
            <person name="D'hooge E."/>
            <person name="Yaguchi T."/>
            <person name="Takahashi H."/>
            <person name="Hubka V."/>
        </authorList>
    </citation>
    <scope>NUCLEOTIDE SEQUENCE</scope>
    <source>
        <strain evidence="1">IFM 56815</strain>
    </source>
</reference>
<organism evidence="1 2">
    <name type="scientific">Aspergillus tubingensis</name>
    <dbReference type="NCBI Taxonomy" id="5068"/>
    <lineage>
        <taxon>Eukaryota</taxon>
        <taxon>Fungi</taxon>
        <taxon>Dikarya</taxon>
        <taxon>Ascomycota</taxon>
        <taxon>Pezizomycotina</taxon>
        <taxon>Eurotiomycetes</taxon>
        <taxon>Eurotiomycetidae</taxon>
        <taxon>Eurotiales</taxon>
        <taxon>Aspergillaceae</taxon>
        <taxon>Aspergillus</taxon>
        <taxon>Aspergillus subgen. Circumdati</taxon>
    </lineage>
</organism>
<sequence>MGATEQEIGSEAGYAHPQAETWQYEMQSEWICQILHDPSEEGSSSRVALHRRPVGAAGISERAIQSQAGAVRWRNLVWNADWAALKMLVS</sequence>
<evidence type="ECO:0000313" key="1">
    <source>
        <dbReference type="EMBL" id="GLA90351.1"/>
    </source>
</evidence>
<dbReference type="AlphaFoldDB" id="A0A9W6AZS5"/>
<comment type="caution">
    <text evidence="1">The sequence shown here is derived from an EMBL/GenBank/DDBJ whole genome shotgun (WGS) entry which is preliminary data.</text>
</comment>
<protein>
    <submittedName>
        <fullName evidence="1">Uncharacterized protein</fullName>
    </submittedName>
</protein>
<gene>
    <name evidence="1" type="ORF">AtubIFM56815_005916</name>
</gene>
<evidence type="ECO:0000313" key="2">
    <source>
        <dbReference type="Proteomes" id="UP001144157"/>
    </source>
</evidence>
<dbReference type="Proteomes" id="UP001144157">
    <property type="component" value="Unassembled WGS sequence"/>
</dbReference>
<dbReference type="EMBL" id="BRPE01000024">
    <property type="protein sequence ID" value="GLA90351.1"/>
    <property type="molecule type" value="Genomic_DNA"/>
</dbReference>